<reference evidence="1 2" key="1">
    <citation type="journal article" date="2019" name="ACS Chem. Biol.">
        <title>Identification and Mobilization of a Cryptic Antibiotic Biosynthesis Gene Locus from a Human-Pathogenic Nocardia Isolate.</title>
        <authorList>
            <person name="Herisse M."/>
            <person name="Ishida K."/>
            <person name="Porter J.L."/>
            <person name="Howden B."/>
            <person name="Hertweck C."/>
            <person name="Stinear T.P."/>
            <person name="Pidot S.J."/>
        </authorList>
    </citation>
    <scope>NUCLEOTIDE SEQUENCE [LARGE SCALE GENOMIC DNA]</scope>
    <source>
        <strain evidence="1 2">AUSMDU00024985</strain>
    </source>
</reference>
<dbReference type="Proteomes" id="UP000501705">
    <property type="component" value="Chromosome"/>
</dbReference>
<sequence>MAETEQPDMQSMKVRWQTLYKQAEGGELRLDEEIGGKLAQRAEQMIDKLQSMWAAANNLDRVTGFGTLESAKALQNKFALKANNGDDAAVKRLEQSIDAVTLMRDTYKLACGKLSEADKAAADKLAGLDMGNS</sequence>
<dbReference type="EMBL" id="CP046171">
    <property type="protein sequence ID" value="QIS01983.1"/>
    <property type="molecule type" value="Genomic_DNA"/>
</dbReference>
<gene>
    <name evidence="1" type="ORF">F5X71_06345</name>
</gene>
<accession>A0A6G9XM84</accession>
<name>A0A6G9XM84_NOCBR</name>
<dbReference type="AlphaFoldDB" id="A0A6G9XM84"/>
<organism evidence="1 2">
    <name type="scientific">Nocardia brasiliensis</name>
    <dbReference type="NCBI Taxonomy" id="37326"/>
    <lineage>
        <taxon>Bacteria</taxon>
        <taxon>Bacillati</taxon>
        <taxon>Actinomycetota</taxon>
        <taxon>Actinomycetes</taxon>
        <taxon>Mycobacteriales</taxon>
        <taxon>Nocardiaceae</taxon>
        <taxon>Nocardia</taxon>
    </lineage>
</organism>
<protein>
    <submittedName>
        <fullName evidence="1">Uncharacterized protein</fullName>
    </submittedName>
</protein>
<proteinExistence type="predicted"/>
<evidence type="ECO:0000313" key="2">
    <source>
        <dbReference type="Proteomes" id="UP000501705"/>
    </source>
</evidence>
<evidence type="ECO:0000313" key="1">
    <source>
        <dbReference type="EMBL" id="QIS01983.1"/>
    </source>
</evidence>
<dbReference type="RefSeq" id="WP_167461087.1">
    <property type="nucleotide sequence ID" value="NZ_CP046171.1"/>
</dbReference>